<dbReference type="EMBL" id="JAQJAN010000013">
    <property type="protein sequence ID" value="KAJ5712350.1"/>
    <property type="molecule type" value="Genomic_DNA"/>
</dbReference>
<evidence type="ECO:0000256" key="1">
    <source>
        <dbReference type="SAM" id="Phobius"/>
    </source>
</evidence>
<reference evidence="2" key="2">
    <citation type="submission" date="2023-01" db="EMBL/GenBank/DDBJ databases">
        <authorList>
            <person name="Petersen C."/>
        </authorList>
    </citation>
    <scope>NUCLEOTIDE SEQUENCE</scope>
    <source>
        <strain evidence="2">IBT 17514</strain>
    </source>
</reference>
<keyword evidence="1" id="KW-0472">Membrane</keyword>
<dbReference type="InterPro" id="IPR022185">
    <property type="entry name" value="DUF3712"/>
</dbReference>
<evidence type="ECO:0000313" key="2">
    <source>
        <dbReference type="EMBL" id="KAJ5712350.1"/>
    </source>
</evidence>
<comment type="caution">
    <text evidence="2">The sequence shown here is derived from an EMBL/GenBank/DDBJ whole genome shotgun (WGS) entry which is preliminary data.</text>
</comment>
<name>A0AAD6HFA6_9EURO</name>
<keyword evidence="1" id="KW-1133">Transmembrane helix</keyword>
<accession>A0AAD6HFA6</accession>
<gene>
    <name evidence="2" type="ORF">N7493_008818</name>
</gene>
<dbReference type="Pfam" id="PF12505">
    <property type="entry name" value="DUF3712"/>
    <property type="match status" value="1"/>
</dbReference>
<keyword evidence="1" id="KW-0812">Transmembrane</keyword>
<dbReference type="PANTHER" id="PTHR35895:SF2">
    <property type="match status" value="1"/>
</dbReference>
<feature type="transmembrane region" description="Helical" evidence="1">
    <location>
        <begin position="55"/>
        <end position="82"/>
    </location>
</feature>
<evidence type="ECO:0000313" key="3">
    <source>
        <dbReference type="Proteomes" id="UP001215712"/>
    </source>
</evidence>
<proteinExistence type="predicted"/>
<reference evidence="2" key="1">
    <citation type="journal article" date="2023" name="IMA Fungus">
        <title>Comparative genomic study of the Penicillium genus elucidates a diverse pangenome and 15 lateral gene transfer events.</title>
        <authorList>
            <person name="Petersen C."/>
            <person name="Sorensen T."/>
            <person name="Nielsen M.R."/>
            <person name="Sondergaard T.E."/>
            <person name="Sorensen J.L."/>
            <person name="Fitzpatrick D.A."/>
            <person name="Frisvad J.C."/>
            <person name="Nielsen K.L."/>
        </authorList>
    </citation>
    <scope>NUCLEOTIDE SEQUENCE</scope>
    <source>
        <strain evidence="2">IBT 17514</strain>
    </source>
</reference>
<dbReference type="Proteomes" id="UP001215712">
    <property type="component" value="Unassembled WGS sequence"/>
</dbReference>
<dbReference type="GO" id="GO:0000329">
    <property type="term" value="C:fungal-type vacuole membrane"/>
    <property type="evidence" value="ECO:0007669"/>
    <property type="project" value="InterPro"/>
</dbReference>
<protein>
    <submittedName>
        <fullName evidence="2">Uncharacterized protein</fullName>
    </submittedName>
</protein>
<dbReference type="PANTHER" id="PTHR35895">
    <property type="entry name" value="CHROMOSOME 16, WHOLE GENOME SHOTGUN SEQUENCE"/>
    <property type="match status" value="1"/>
</dbReference>
<dbReference type="AlphaFoldDB" id="A0AAD6HFA6"/>
<dbReference type="InterPro" id="IPR046368">
    <property type="entry name" value="Tag1"/>
</dbReference>
<organism evidence="2 3">
    <name type="scientific">Penicillium malachiteum</name>
    <dbReference type="NCBI Taxonomy" id="1324776"/>
    <lineage>
        <taxon>Eukaryota</taxon>
        <taxon>Fungi</taxon>
        <taxon>Dikarya</taxon>
        <taxon>Ascomycota</taxon>
        <taxon>Pezizomycotina</taxon>
        <taxon>Eurotiomycetes</taxon>
        <taxon>Eurotiomycetidae</taxon>
        <taxon>Eurotiales</taxon>
        <taxon>Aspergillaceae</taxon>
        <taxon>Penicillium</taxon>
    </lineage>
</organism>
<sequence>MSSKGLKYILGTNRGPLLTPGDASENQGLEKAGGLSLVKTPTRTQRVRRHWKRFWCVYCLGNVIFLAIFLPILFLVIIPAIAQLVVNKSDLYLINAVVDHPKPDSILLTLQTEVDLHLLIPVRIDDLPLSLFEREYGVNDPYVQFTIPGQKIKGNHTMGISDNFTTLDNMTAWDLFLHQVVFEEETTLAVAGSTNAYIGVLKSHVHLNKNIKTPGLNKFNGFSISDATVVLPAESDGTNLIGNTTLPNPTVMTLEVGTLTLDVKAGNLTIGNVTVEDVTLVPGDNVFPMKGTLDFTTIIKNLAAVIKSEATAIKAGNLSINAITTSVVWNGTEVPYYTDILSQLTLSANIGIGDILKNTLAYLKSEGNITSTLSNLTSDLNLSSLETRSTNTLRERAPVDLSPFMKHNQHIQDIIREIEPDDRDFIVKSLGSLYPDA</sequence>
<keyword evidence="3" id="KW-1185">Reference proteome</keyword>